<dbReference type="Proteomes" id="UP000010802">
    <property type="component" value="Chromosome"/>
</dbReference>
<proteinExistence type="predicted"/>
<dbReference type="AlphaFoldDB" id="U4Q8F1"/>
<evidence type="ECO:0000313" key="1">
    <source>
        <dbReference type="EMBL" id="CDI40558.1"/>
    </source>
</evidence>
<keyword evidence="2" id="KW-1185">Reference proteome</keyword>
<name>U4Q8F1_TEPAE</name>
<dbReference type="InterPro" id="IPR010982">
    <property type="entry name" value="Lambda_DNA-bd_dom_sf"/>
</dbReference>
<organism evidence="1 2">
    <name type="scientific">Tepidanaerobacter acetatoxydans (strain DSM 21804 / JCM 16047 / Re1)</name>
    <dbReference type="NCBI Taxonomy" id="1209989"/>
    <lineage>
        <taxon>Bacteria</taxon>
        <taxon>Bacillati</taxon>
        <taxon>Bacillota</taxon>
        <taxon>Clostridia</taxon>
        <taxon>Thermosediminibacterales</taxon>
        <taxon>Tepidanaerobacteraceae</taxon>
        <taxon>Tepidanaerobacter</taxon>
    </lineage>
</organism>
<dbReference type="HOGENOM" id="CLU_3417129_0_0_9"/>
<gene>
    <name evidence="1" type="ordered locus">TEPIRE1_1052</name>
</gene>
<reference evidence="2" key="1">
    <citation type="journal article" date="2013" name="Genome Announc.">
        <title>First genome sequence of a syntrophic acetate-oxidizing bacterium, Tepidanaerobacter acetatoxydans strain Re1.</title>
        <authorList>
            <person name="Manzoor S."/>
            <person name="Bongcam-Rudloff E."/>
            <person name="Schnurer A."/>
            <person name="Muller B."/>
        </authorList>
    </citation>
    <scope>NUCLEOTIDE SEQUENCE [LARGE SCALE GENOMIC DNA]</scope>
    <source>
        <strain evidence="2">Re1</strain>
    </source>
</reference>
<dbReference type="SUPFAM" id="SSF47413">
    <property type="entry name" value="lambda repressor-like DNA-binding domains"/>
    <property type="match status" value="1"/>
</dbReference>
<evidence type="ECO:0000313" key="2">
    <source>
        <dbReference type="Proteomes" id="UP000010802"/>
    </source>
</evidence>
<dbReference type="EMBL" id="HF563609">
    <property type="protein sequence ID" value="CDI40558.1"/>
    <property type="molecule type" value="Genomic_DNA"/>
</dbReference>
<dbReference type="Gene3D" id="1.10.260.40">
    <property type="entry name" value="lambda repressor-like DNA-binding domains"/>
    <property type="match status" value="1"/>
</dbReference>
<dbReference type="GO" id="GO:0003677">
    <property type="term" value="F:DNA binding"/>
    <property type="evidence" value="ECO:0007669"/>
    <property type="project" value="InterPro"/>
</dbReference>
<dbReference type="KEGG" id="tae:TepiRe1_1052"/>
<accession>U4Q8F1</accession>
<sequence length="26" mass="3070">MQNTDIGNIIRKLRIEKEITQKQLAD</sequence>
<protein>
    <submittedName>
        <fullName evidence="1">Uncharacterized protein</fullName>
    </submittedName>
</protein>